<keyword evidence="3" id="KW-1185">Reference proteome</keyword>
<dbReference type="KEGG" id="fsn:GS03_01781"/>
<dbReference type="EMBL" id="CP038810">
    <property type="protein sequence ID" value="QBZ98276.1"/>
    <property type="molecule type" value="Genomic_DNA"/>
</dbReference>
<dbReference type="Proteomes" id="UP000296862">
    <property type="component" value="Chromosome"/>
</dbReference>
<evidence type="ECO:0000256" key="1">
    <source>
        <dbReference type="SAM" id="Phobius"/>
    </source>
</evidence>
<reference evidence="2 3" key="1">
    <citation type="submission" date="2019-04" db="EMBL/GenBank/DDBJ databases">
        <title>Flavobacterium sp. GS03.</title>
        <authorList>
            <person name="Kim H."/>
        </authorList>
    </citation>
    <scope>NUCLEOTIDE SEQUENCE [LARGE SCALE GENOMIC DNA]</scope>
    <source>
        <strain evidence="2 3">GS03</strain>
    </source>
</reference>
<dbReference type="AlphaFoldDB" id="A0A4P7PU79"/>
<dbReference type="RefSeq" id="WP_246034050.1">
    <property type="nucleotide sequence ID" value="NZ_CP038810.1"/>
</dbReference>
<evidence type="ECO:0008006" key="4">
    <source>
        <dbReference type="Google" id="ProtNLM"/>
    </source>
</evidence>
<feature type="transmembrane region" description="Helical" evidence="1">
    <location>
        <begin position="21"/>
        <end position="42"/>
    </location>
</feature>
<dbReference type="Pfam" id="PF10990">
    <property type="entry name" value="DUF2809"/>
    <property type="match status" value="1"/>
</dbReference>
<protein>
    <recommendedName>
        <fullName evidence="4">DUF2809 domain-containing protein</fullName>
    </recommendedName>
</protein>
<feature type="transmembrane region" description="Helical" evidence="1">
    <location>
        <begin position="74"/>
        <end position="93"/>
    </location>
</feature>
<organism evidence="2 3">
    <name type="scientific">Flavobacterium sangjuense</name>
    <dbReference type="NCBI Taxonomy" id="2518177"/>
    <lineage>
        <taxon>Bacteria</taxon>
        <taxon>Pseudomonadati</taxon>
        <taxon>Bacteroidota</taxon>
        <taxon>Flavobacteriia</taxon>
        <taxon>Flavobacteriales</taxon>
        <taxon>Flavobacteriaceae</taxon>
        <taxon>Flavobacterium</taxon>
    </lineage>
</organism>
<keyword evidence="1" id="KW-0472">Membrane</keyword>
<proteinExistence type="predicted"/>
<feature type="transmembrane region" description="Helical" evidence="1">
    <location>
        <begin position="48"/>
        <end position="67"/>
    </location>
</feature>
<evidence type="ECO:0000313" key="3">
    <source>
        <dbReference type="Proteomes" id="UP000296862"/>
    </source>
</evidence>
<feature type="transmembrane region" description="Helical" evidence="1">
    <location>
        <begin position="118"/>
        <end position="135"/>
    </location>
</feature>
<dbReference type="InterPro" id="IPR021257">
    <property type="entry name" value="DUF2809"/>
</dbReference>
<accession>A0A4P7PU79</accession>
<evidence type="ECO:0000313" key="2">
    <source>
        <dbReference type="EMBL" id="QBZ98276.1"/>
    </source>
</evidence>
<gene>
    <name evidence="2" type="ORF">GS03_01781</name>
</gene>
<keyword evidence="1" id="KW-0812">Transmembrane</keyword>
<keyword evidence="1" id="KW-1133">Transmembrane helix</keyword>
<sequence>MAIIHSNWMMMVRNDMIKFDLKYFALTISLFIIETLIALYVHDNFVRPYFGDVLVVILIYCFVKSFFKLKVLTAALFVLLFSFAIEFLQYLNIVEKLELQHSKIARTVIGTSFSWEDIISYVAGILIVISIEYFISKKT</sequence>
<name>A0A4P7PU79_9FLAO</name>